<dbReference type="OrthoDB" id="118376at2759"/>
<sequence length="204" mass="22948">MREGKKVTRVFRTFPHLDRLHAAHLRPIAISPAATTVKSGRVTPQSKLAVFFDDILVFSSTAEQHIKDAATTLHRLFDAGLTAYPSKCKFARAETNFLGFIVSPEGIKPNPETISAVVDFPVPRGVRDVRSFLSLCSYYRRFVKGFPAIAGPLTKLLCKTQRWEWNEDQNRAFENLKAALTPPPVLAFQEPNKGAHPLHRRQQI</sequence>
<evidence type="ECO:0000313" key="2">
    <source>
        <dbReference type="EMBL" id="EWM27401.1"/>
    </source>
</evidence>
<gene>
    <name evidence="2" type="ORF">Naga_100212g2</name>
</gene>
<dbReference type="AlphaFoldDB" id="W7U3E6"/>
<keyword evidence="3" id="KW-1185">Reference proteome</keyword>
<evidence type="ECO:0000313" key="3">
    <source>
        <dbReference type="Proteomes" id="UP000019335"/>
    </source>
</evidence>
<evidence type="ECO:0000259" key="1">
    <source>
        <dbReference type="Pfam" id="PF00078"/>
    </source>
</evidence>
<dbReference type="PANTHER" id="PTHR33064">
    <property type="entry name" value="POL PROTEIN"/>
    <property type="match status" value="1"/>
</dbReference>
<dbReference type="PANTHER" id="PTHR33064:SF37">
    <property type="entry name" value="RIBONUCLEASE H"/>
    <property type="match status" value="1"/>
</dbReference>
<dbReference type="Gene3D" id="3.30.70.270">
    <property type="match status" value="2"/>
</dbReference>
<dbReference type="InterPro" id="IPR000477">
    <property type="entry name" value="RT_dom"/>
</dbReference>
<name>W7U3E6_9STRA</name>
<dbReference type="SUPFAM" id="SSF56672">
    <property type="entry name" value="DNA/RNA polymerases"/>
    <property type="match status" value="1"/>
</dbReference>
<feature type="domain" description="Reverse transcriptase" evidence="1">
    <location>
        <begin position="45"/>
        <end position="102"/>
    </location>
</feature>
<dbReference type="InterPro" id="IPR051320">
    <property type="entry name" value="Viral_Replic_Matur_Polypro"/>
</dbReference>
<dbReference type="FunFam" id="3.30.70.270:FF:000020">
    <property type="entry name" value="Transposon Tf2-6 polyprotein-like Protein"/>
    <property type="match status" value="1"/>
</dbReference>
<comment type="caution">
    <text evidence="2">The sequence shown here is derived from an EMBL/GenBank/DDBJ whole genome shotgun (WGS) entry which is preliminary data.</text>
</comment>
<organism evidence="2 3">
    <name type="scientific">Nannochloropsis gaditana</name>
    <dbReference type="NCBI Taxonomy" id="72520"/>
    <lineage>
        <taxon>Eukaryota</taxon>
        <taxon>Sar</taxon>
        <taxon>Stramenopiles</taxon>
        <taxon>Ochrophyta</taxon>
        <taxon>Eustigmatophyceae</taxon>
        <taxon>Eustigmatales</taxon>
        <taxon>Monodopsidaceae</taxon>
        <taxon>Nannochloropsis</taxon>
    </lineage>
</organism>
<proteinExistence type="predicted"/>
<protein>
    <submittedName>
        <fullName evidence="2">Pol polyprotein</fullName>
    </submittedName>
</protein>
<dbReference type="Proteomes" id="UP000019335">
    <property type="component" value="Chromosome 6"/>
</dbReference>
<dbReference type="InterPro" id="IPR043502">
    <property type="entry name" value="DNA/RNA_pol_sf"/>
</dbReference>
<accession>W7U3E6</accession>
<dbReference type="Pfam" id="PF00078">
    <property type="entry name" value="RVT_1"/>
    <property type="match status" value="1"/>
</dbReference>
<dbReference type="InterPro" id="IPR043128">
    <property type="entry name" value="Rev_trsase/Diguanyl_cyclase"/>
</dbReference>
<dbReference type="EMBL" id="AZIL01000466">
    <property type="protein sequence ID" value="EWM27401.1"/>
    <property type="molecule type" value="Genomic_DNA"/>
</dbReference>
<reference evidence="2 3" key="1">
    <citation type="journal article" date="2014" name="Mol. Plant">
        <title>Chromosome Scale Genome Assembly and Transcriptome Profiling of Nannochloropsis gaditana in Nitrogen Depletion.</title>
        <authorList>
            <person name="Corteggiani Carpinelli E."/>
            <person name="Telatin A."/>
            <person name="Vitulo N."/>
            <person name="Forcato C."/>
            <person name="D'Angelo M."/>
            <person name="Schiavon R."/>
            <person name="Vezzi A."/>
            <person name="Giacometti G.M."/>
            <person name="Morosinotto T."/>
            <person name="Valle G."/>
        </authorList>
    </citation>
    <scope>NUCLEOTIDE SEQUENCE [LARGE SCALE GENOMIC DNA]</scope>
    <source>
        <strain evidence="2 3">B-31</strain>
    </source>
</reference>